<dbReference type="PANTHER" id="PTHR40094">
    <property type="entry name" value="ALPHA-2-MACROGLOBULIN HOMOLOG"/>
    <property type="match status" value="1"/>
</dbReference>
<name>A0ABP9R376_9RHOO</name>
<feature type="domain" description="Alpha-2-macroglobulin bait region" evidence="3">
    <location>
        <begin position="1022"/>
        <end position="1177"/>
    </location>
</feature>
<dbReference type="SMART" id="SM01360">
    <property type="entry name" value="A2M"/>
    <property type="match status" value="1"/>
</dbReference>
<dbReference type="InterPro" id="IPR021868">
    <property type="entry name" value="Alpha_2_Macroglob_MG3"/>
</dbReference>
<gene>
    <name evidence="5" type="ORF">GCM10025770_35450</name>
</gene>
<keyword evidence="2" id="KW-0732">Signal</keyword>
<dbReference type="Pfam" id="PF11974">
    <property type="entry name" value="bMG3"/>
    <property type="match status" value="1"/>
</dbReference>
<dbReference type="Gene3D" id="1.50.10.20">
    <property type="match status" value="1"/>
</dbReference>
<evidence type="ECO:0000313" key="6">
    <source>
        <dbReference type="Proteomes" id="UP001500547"/>
    </source>
</evidence>
<dbReference type="Proteomes" id="UP001500547">
    <property type="component" value="Unassembled WGS sequence"/>
</dbReference>
<dbReference type="Pfam" id="PF17973">
    <property type="entry name" value="bMG10"/>
    <property type="match status" value="1"/>
</dbReference>
<proteinExistence type="inferred from homology"/>
<dbReference type="InterPro" id="IPR002890">
    <property type="entry name" value="MG2"/>
</dbReference>
<protein>
    <submittedName>
        <fullName evidence="5">MG2 domain-containing protein</fullName>
    </submittedName>
</protein>
<keyword evidence="6" id="KW-1185">Reference proteome</keyword>
<evidence type="ECO:0000256" key="2">
    <source>
        <dbReference type="SAM" id="SignalP"/>
    </source>
</evidence>
<evidence type="ECO:0000256" key="1">
    <source>
        <dbReference type="ARBA" id="ARBA00010556"/>
    </source>
</evidence>
<dbReference type="EMBL" id="BAABLD010000017">
    <property type="protein sequence ID" value="GAA5171195.1"/>
    <property type="molecule type" value="Genomic_DNA"/>
</dbReference>
<dbReference type="InterPro" id="IPR008930">
    <property type="entry name" value="Terpenoid_cyclase/PrenylTrfase"/>
</dbReference>
<organism evidence="5 6">
    <name type="scientific">Viridibacterium curvum</name>
    <dbReference type="NCBI Taxonomy" id="1101404"/>
    <lineage>
        <taxon>Bacteria</taxon>
        <taxon>Pseudomonadati</taxon>
        <taxon>Pseudomonadota</taxon>
        <taxon>Betaproteobacteria</taxon>
        <taxon>Rhodocyclales</taxon>
        <taxon>Rhodocyclaceae</taxon>
        <taxon>Viridibacterium</taxon>
    </lineage>
</organism>
<dbReference type="SUPFAM" id="SSF48239">
    <property type="entry name" value="Terpenoid cyclases/Protein prenyltransferases"/>
    <property type="match status" value="1"/>
</dbReference>
<dbReference type="PANTHER" id="PTHR40094:SF1">
    <property type="entry name" value="UBIQUITIN DOMAIN-CONTAINING PROTEIN"/>
    <property type="match status" value="1"/>
</dbReference>
<dbReference type="SMART" id="SM01359">
    <property type="entry name" value="A2M_N_2"/>
    <property type="match status" value="1"/>
</dbReference>
<reference evidence="6" key="1">
    <citation type="journal article" date="2019" name="Int. J. Syst. Evol. Microbiol.">
        <title>The Global Catalogue of Microorganisms (GCM) 10K type strain sequencing project: providing services to taxonomists for standard genome sequencing and annotation.</title>
        <authorList>
            <consortium name="The Broad Institute Genomics Platform"/>
            <consortium name="The Broad Institute Genome Sequencing Center for Infectious Disease"/>
            <person name="Wu L."/>
            <person name="Ma J."/>
        </authorList>
    </citation>
    <scope>NUCLEOTIDE SEQUENCE [LARGE SCALE GENOMIC DNA]</scope>
    <source>
        <strain evidence="6">JCM 18715</strain>
    </source>
</reference>
<feature type="signal peptide" evidence="2">
    <location>
        <begin position="1"/>
        <end position="23"/>
    </location>
</feature>
<dbReference type="RefSeq" id="WP_345534449.1">
    <property type="nucleotide sequence ID" value="NZ_BAABLD010000017.1"/>
</dbReference>
<dbReference type="InterPro" id="IPR051802">
    <property type="entry name" value="YfhM-like"/>
</dbReference>
<evidence type="ECO:0000259" key="4">
    <source>
        <dbReference type="SMART" id="SM01360"/>
    </source>
</evidence>
<dbReference type="InterPro" id="IPR011625">
    <property type="entry name" value="A2M_N_BRD"/>
</dbReference>
<feature type="chain" id="PRO_5045790760" evidence="2">
    <location>
        <begin position="24"/>
        <end position="1954"/>
    </location>
</feature>
<dbReference type="InterPro" id="IPR041246">
    <property type="entry name" value="Bact_MG10"/>
</dbReference>
<dbReference type="Pfam" id="PF01835">
    <property type="entry name" value="MG2"/>
    <property type="match status" value="1"/>
</dbReference>
<evidence type="ECO:0000313" key="5">
    <source>
        <dbReference type="EMBL" id="GAA5171195.1"/>
    </source>
</evidence>
<dbReference type="Pfam" id="PF07703">
    <property type="entry name" value="A2M_BRD"/>
    <property type="match status" value="1"/>
</dbReference>
<comment type="similarity">
    <text evidence="1">Belongs to the protease inhibitor I39 (alpha-2-macroglobulin) family. Bacterial alpha-2-macroglobulin subfamily.</text>
</comment>
<feature type="domain" description="Alpha-2-macroglobulin" evidence="4">
    <location>
        <begin position="1236"/>
        <end position="1324"/>
    </location>
</feature>
<sequence length="1954" mass="215544">MRPTLPLLFVAGLVTLTHLTANAAELRSFSPQGETKQVRQVKANFDVPVRPLGDPSGPSPLRGNCVGTDKPIPGTARWVDTQTWVMDFGKELPAGLKCEFTPVPDYRDATGKPVKMEAAYRFNTGGPNLRNLNTVGDNYRIDEDALFFADTTGAIDPASIERSVYCVAEGIGERIPTRLAPAAERARLLKDRNLTEDNARHLAYFRCARKLPAGAKVEVVWGIGVRGTSGLATTAEEKREFRVRPEFTVSVRCERENANADCTPFGNMRLDFTAPVKREDVAKIQLVGAGGRKWAAEFSEYEEGAEDVEGVQFSGPFPPREQFRLVVPAQIRDDAGRPLTNRNRLAGVTLKTTDYPPLLKFAADFGIVELKAGGILPVTLRNLDSLSSADRNLPVADGSAPQTSAKVRLLRLTTDEQIIAWLRRQNDSQKGTYYDRESSVLKKHSNAKLMLLPKPNGPKPMEVVGIPLGQPGYYVAEGESQYLGSRLLETPKPMYVRTEAINTNLAVHYKFGDENSLVWVTSLDTGLPVADARVAVRDCEGKQLSFGKTTADGTMLIPRKLQSTEKRCTYEPFFIFARVSSNGVEDMSMTTTSWQKGIERWRFQMPYGGIMPDVVTHTVFDRPLFRVGETVNMQHVARRHTMNGFAHVPAEQLPDRIVVSLIGGDEEYEMPISWKGGVADTSWKIPDAAKLGRYRVSFLRPGEKSSGDGDMEYEDESGWSPASRLWPGGIFRIAEFRLPVLKAEVVTGGGKPLVGRDGISVNARVSYLSGGGAAGEKIRLRSEARPAWVQGRDELENFNIGNAPVDASKLSAEGWSQNDPEPVVFDDRRDLILDREGTLGTNLQNLPKWSRPADVTTEIEYNDPSGETRTASTVQRWFPAARVAAISGEAQQAGSDDVSLRVATLDTSLKPAANSSYVVEAWYRRAFVHRKRMLGGYYTYDTRYTLTPLGEVCKGSSDAKGMATCRFRRPAAEKDQSSAEMIVEARVRDDAGRTSYASTTVWQGGSNYGEEYWFGQDESERIDILPDRKHYQPGETAQLQVRMPFREATALVSVEREGIIDRFTVQLSGKDPRISVPIKPHYGPNAYISVLVVRGRIGDVQPTALVDLGKPAYKLGVAEINVGWQGYTLKVAVEPDKPEYKAREEITAKVRVTLADGTPAKGGEFALAVVDEALLTLSRNDSWYLLERMMGRRGYTVSTATAQSQVIGKRHFGLKAVPAGGGGGAPTRELFDTLLSWQPHVVLDDKGEARIRVPNNDSLTTFRLVAIARQGAARFGTGSATVRSTRDLQLFAGLPPVVREGDRFRAMVTVRNLSKSAQSIQVTPAATPAGSSSPLAGLSTQSIELPAGESREVAWNVQVPMRVRQIQWRFDATTAGGDRDALKVTQTVNEALQSKVTAATLEQLDGKLTLPVQRPADGIAGMGSVDVYLKPTLGLSVDSVRDYMLRYPYNCLEQQTSRYISTDNRAAWQRLMNELPTYFHNDGLVGYFPPSSEARERYHGSTTLTAYVLSVAHEAGYEIPEGPRERMLEALAAFVEGRLQLDKSDRPYWSPRPDLPQRKLVAIEALARYDRATPGQIATVQITPGLWPTSSLIDWLSILQRMPKLPARAKQMAEVENQLRARMDSQGTLIRFNTERDDYWWWLMVSPDGNVLRGISTLIDQPGWQRELPRLVRGALARQSQGNWGTTTANTWGVLMLQKFAQKFESQPVAGQTRVQLDGSDTAAMTADWAALEAARMQREAKAADDVANGRAIRPGINTAWRDPAADGGALFRFDWPANGKGDVNLTHSGTGKPWVTVQTRVARALKAPVSAGFVMRKEVKALEQRTPGRWSRGDVALIRIEIEAQSPWTWVVLDDPVPAGSTILGGGLAGQGAIAGAKVSDDTGNWWGRASFVERSFSAYRAYYEYFPKGKTTVEYAVRINNPGEFLLPNTRVEAMYAPENYAESPNPAWRVE</sequence>
<comment type="caution">
    <text evidence="5">The sequence shown here is derived from an EMBL/GenBank/DDBJ whole genome shotgun (WGS) entry which is preliminary data.</text>
</comment>
<evidence type="ECO:0000259" key="3">
    <source>
        <dbReference type="SMART" id="SM01359"/>
    </source>
</evidence>
<accession>A0ABP9R376</accession>
<dbReference type="InterPro" id="IPR001599">
    <property type="entry name" value="Macroglobln_a2"/>
</dbReference>
<dbReference type="Pfam" id="PF00207">
    <property type="entry name" value="A2M"/>
    <property type="match status" value="1"/>
</dbReference>